<keyword evidence="1" id="KW-0472">Membrane</keyword>
<protein>
    <submittedName>
        <fullName evidence="2">Uncharacterized protein</fullName>
    </submittedName>
</protein>
<keyword evidence="3" id="KW-1185">Reference proteome</keyword>
<gene>
    <name evidence="2" type="ORF">H312_00616</name>
</gene>
<evidence type="ECO:0000313" key="3">
    <source>
        <dbReference type="Proteomes" id="UP000030655"/>
    </source>
</evidence>
<feature type="transmembrane region" description="Helical" evidence="1">
    <location>
        <begin position="12"/>
        <end position="34"/>
    </location>
</feature>
<accession>A0A059F3W8</accession>
<dbReference type="OrthoDB" id="10598781at2759"/>
<keyword evidence="1" id="KW-0812">Transmembrane</keyword>
<evidence type="ECO:0000256" key="1">
    <source>
        <dbReference type="SAM" id="Phobius"/>
    </source>
</evidence>
<dbReference type="AlphaFoldDB" id="A0A059F3W8"/>
<dbReference type="HOGENOM" id="CLU_2489276_0_0_1"/>
<dbReference type="VEuPathDB" id="MicrosporidiaDB:H312_00616"/>
<feature type="transmembrane region" description="Helical" evidence="1">
    <location>
        <begin position="54"/>
        <end position="72"/>
    </location>
</feature>
<name>A0A059F3W8_9MICR</name>
<proteinExistence type="predicted"/>
<reference evidence="2 3" key="2">
    <citation type="submission" date="2014-03" db="EMBL/GenBank/DDBJ databases">
        <title>The Genome Sequence of Anncaliia algerae insect isolate PRA339.</title>
        <authorList>
            <consortium name="The Broad Institute Genome Sequencing Platform"/>
            <consortium name="The Broad Institute Genome Sequencing Center for Infectious Disease"/>
            <person name="Cuomo C."/>
            <person name="Becnel J."/>
            <person name="Sanscrainte N."/>
            <person name="Walker B."/>
            <person name="Young S.K."/>
            <person name="Zeng Q."/>
            <person name="Gargeya S."/>
            <person name="Fitzgerald M."/>
            <person name="Haas B."/>
            <person name="Abouelleil A."/>
            <person name="Alvarado L."/>
            <person name="Arachchi H.M."/>
            <person name="Berlin A.M."/>
            <person name="Chapman S.B."/>
            <person name="Dewar J."/>
            <person name="Goldberg J."/>
            <person name="Griggs A."/>
            <person name="Gujja S."/>
            <person name="Hansen M."/>
            <person name="Howarth C."/>
            <person name="Imamovic A."/>
            <person name="Larimer J."/>
            <person name="McCowan C."/>
            <person name="Murphy C."/>
            <person name="Neiman D."/>
            <person name="Pearson M."/>
            <person name="Priest M."/>
            <person name="Roberts A."/>
            <person name="Saif S."/>
            <person name="Shea T."/>
            <person name="Sisk P."/>
            <person name="Sykes S."/>
            <person name="Wortman J."/>
            <person name="Nusbaum C."/>
            <person name="Birren B."/>
        </authorList>
    </citation>
    <scope>NUCLEOTIDE SEQUENCE [LARGE SCALE GENOMIC DNA]</scope>
    <source>
        <strain evidence="2 3">PRA339</strain>
    </source>
</reference>
<keyword evidence="1" id="KW-1133">Transmembrane helix</keyword>
<organism evidence="2 3">
    <name type="scientific">Anncaliia algerae PRA339</name>
    <dbReference type="NCBI Taxonomy" id="1288291"/>
    <lineage>
        <taxon>Eukaryota</taxon>
        <taxon>Fungi</taxon>
        <taxon>Fungi incertae sedis</taxon>
        <taxon>Microsporidia</taxon>
        <taxon>Tubulinosematoidea</taxon>
        <taxon>Tubulinosematidae</taxon>
        <taxon>Anncaliia</taxon>
    </lineage>
</organism>
<sequence>INHIFRLYCNYYNIFFDLMYIYFVLILFIIIYLIRCKKILTKKLKTTPNIFTSFFILIVLGSMYLILFLILFDKREVKLTNGMNKKQ</sequence>
<reference evidence="3" key="1">
    <citation type="submission" date="2013-02" db="EMBL/GenBank/DDBJ databases">
        <authorList>
            <consortium name="The Broad Institute Genome Sequencing Platform"/>
            <person name="Cuomo C."/>
            <person name="Becnel J."/>
            <person name="Sanscrainte N."/>
            <person name="Walker B."/>
            <person name="Young S.K."/>
            <person name="Zeng Q."/>
            <person name="Gargeya S."/>
            <person name="Fitzgerald M."/>
            <person name="Haas B."/>
            <person name="Abouelleil A."/>
            <person name="Alvarado L."/>
            <person name="Arachchi H.M."/>
            <person name="Berlin A.M."/>
            <person name="Chapman S.B."/>
            <person name="Dewar J."/>
            <person name="Goldberg J."/>
            <person name="Griggs A."/>
            <person name="Gujja S."/>
            <person name="Hansen M."/>
            <person name="Howarth C."/>
            <person name="Imamovic A."/>
            <person name="Larimer J."/>
            <person name="McCowan C."/>
            <person name="Murphy C."/>
            <person name="Neiman D."/>
            <person name="Pearson M."/>
            <person name="Priest M."/>
            <person name="Roberts A."/>
            <person name="Saif S."/>
            <person name="Shea T."/>
            <person name="Sisk P."/>
            <person name="Sykes S."/>
            <person name="Wortman J."/>
            <person name="Nusbaum C."/>
            <person name="Birren B."/>
        </authorList>
    </citation>
    <scope>NUCLEOTIDE SEQUENCE [LARGE SCALE GENOMIC DNA]</scope>
    <source>
        <strain evidence="3">PRA339</strain>
    </source>
</reference>
<dbReference type="Proteomes" id="UP000030655">
    <property type="component" value="Unassembled WGS sequence"/>
</dbReference>
<evidence type="ECO:0000313" key="2">
    <source>
        <dbReference type="EMBL" id="KCZ81973.1"/>
    </source>
</evidence>
<dbReference type="EMBL" id="KK365134">
    <property type="protein sequence ID" value="KCZ81973.1"/>
    <property type="molecule type" value="Genomic_DNA"/>
</dbReference>
<feature type="non-terminal residue" evidence="2">
    <location>
        <position position="1"/>
    </location>
</feature>